<protein>
    <submittedName>
        <fullName evidence="4">Flavodoxin</fullName>
    </submittedName>
</protein>
<accession>A0A975ICZ1</accession>
<dbReference type="NCBIfam" id="NF005501">
    <property type="entry name" value="PRK07116.1"/>
    <property type="match status" value="1"/>
</dbReference>
<evidence type="ECO:0000313" key="5">
    <source>
        <dbReference type="Proteomes" id="UP000671995"/>
    </source>
</evidence>
<keyword evidence="2" id="KW-0732">Signal</keyword>
<dbReference type="EMBL" id="CP054257">
    <property type="protein sequence ID" value="QTQ12312.1"/>
    <property type="molecule type" value="Genomic_DNA"/>
</dbReference>
<dbReference type="InterPro" id="IPR029039">
    <property type="entry name" value="Flavoprotein-like_sf"/>
</dbReference>
<keyword evidence="1" id="KW-1133">Transmembrane helix</keyword>
<dbReference type="InterPro" id="IPR008254">
    <property type="entry name" value="Flavodoxin/NO_synth"/>
</dbReference>
<evidence type="ECO:0000259" key="3">
    <source>
        <dbReference type="Pfam" id="PF12682"/>
    </source>
</evidence>
<feature type="domain" description="Flavodoxin-like" evidence="3">
    <location>
        <begin position="3"/>
        <end position="154"/>
    </location>
</feature>
<evidence type="ECO:0000256" key="1">
    <source>
        <dbReference type="SAM" id="Phobius"/>
    </source>
</evidence>
<keyword evidence="1" id="KW-0472">Membrane</keyword>
<dbReference type="Gene3D" id="3.40.50.360">
    <property type="match status" value="1"/>
</dbReference>
<proteinExistence type="predicted"/>
<dbReference type="GO" id="GO:0010181">
    <property type="term" value="F:FMN binding"/>
    <property type="evidence" value="ECO:0007669"/>
    <property type="project" value="InterPro"/>
</dbReference>
<dbReference type="SUPFAM" id="SSF52218">
    <property type="entry name" value="Flavoproteins"/>
    <property type="match status" value="1"/>
</dbReference>
<evidence type="ECO:0000256" key="2">
    <source>
        <dbReference type="SAM" id="SignalP"/>
    </source>
</evidence>
<feature type="chain" id="PRO_5037999920" evidence="2">
    <location>
        <begin position="19"/>
        <end position="157"/>
    </location>
</feature>
<dbReference type="PANTHER" id="PTHR39201">
    <property type="entry name" value="EXPORTED PROTEIN-RELATED"/>
    <property type="match status" value="1"/>
</dbReference>
<dbReference type="Proteomes" id="UP000671995">
    <property type="component" value="Chromosome"/>
</dbReference>
<sequence>MAKKLVAFFSASGITAQAARTLAETAGADLYEIKPAVPYTKADLDWMDKKSRSTVEMKDKNSRPAIADTDAHIADYDVIFIGFLIWWYIAPTIINTFLERYDFTGKKIVLFATSDGSGFGKAVANLQPSAPNAKIVEGKLLNGRLNKDTLAEWAARF</sequence>
<dbReference type="AlphaFoldDB" id="A0A975ICZ1"/>
<organism evidence="4 5">
    <name type="scientific">Treponema parvum</name>
    <dbReference type="NCBI Taxonomy" id="138851"/>
    <lineage>
        <taxon>Bacteria</taxon>
        <taxon>Pseudomonadati</taxon>
        <taxon>Spirochaetota</taxon>
        <taxon>Spirochaetia</taxon>
        <taxon>Spirochaetales</taxon>
        <taxon>Treponemataceae</taxon>
        <taxon>Treponema</taxon>
    </lineage>
</organism>
<dbReference type="Pfam" id="PF12682">
    <property type="entry name" value="Flavodoxin_4"/>
    <property type="match status" value="1"/>
</dbReference>
<feature type="signal peptide" evidence="2">
    <location>
        <begin position="1"/>
        <end position="18"/>
    </location>
</feature>
<evidence type="ECO:0000313" key="4">
    <source>
        <dbReference type="EMBL" id="QTQ12312.1"/>
    </source>
</evidence>
<gene>
    <name evidence="4" type="ORF">HRI96_08935</name>
</gene>
<keyword evidence="1" id="KW-0812">Transmembrane</keyword>
<dbReference type="RefSeq" id="WP_210117026.1">
    <property type="nucleotide sequence ID" value="NZ_CP054257.1"/>
</dbReference>
<dbReference type="PANTHER" id="PTHR39201:SF1">
    <property type="entry name" value="FLAVODOXIN-LIKE DOMAIN-CONTAINING PROTEIN"/>
    <property type="match status" value="1"/>
</dbReference>
<reference evidence="4" key="2">
    <citation type="journal article" date="2021" name="Microbiol. Resour. Announc.">
        <title>Complete Genome Sequences of Three Human Oral Treponema parvum Isolates.</title>
        <authorList>
            <person name="Zeng H."/>
            <person name="Watt R.M."/>
        </authorList>
    </citation>
    <scope>NUCLEOTIDE SEQUENCE</scope>
    <source>
        <strain evidence="4">ATCC 700773</strain>
    </source>
</reference>
<reference evidence="4" key="1">
    <citation type="submission" date="2020-05" db="EMBL/GenBank/DDBJ databases">
        <authorList>
            <person name="Zeng H."/>
            <person name="Chan Y.K."/>
            <person name="Watt R.M."/>
        </authorList>
    </citation>
    <scope>NUCLEOTIDE SEQUENCE</scope>
    <source>
        <strain evidence="4">ATCC 700773</strain>
    </source>
</reference>
<feature type="transmembrane region" description="Helical" evidence="1">
    <location>
        <begin position="78"/>
        <end position="98"/>
    </location>
</feature>
<name>A0A975ICZ1_9SPIR</name>